<dbReference type="Pfam" id="PF02958">
    <property type="entry name" value="EcKL"/>
    <property type="match status" value="1"/>
</dbReference>
<proteinExistence type="predicted"/>
<protein>
    <recommendedName>
        <fullName evidence="3">CHK kinase-like domain-containing protein</fullName>
    </recommendedName>
</protein>
<dbReference type="PANTHER" id="PTHR11012:SF30">
    <property type="entry name" value="PROTEIN KINASE-LIKE DOMAIN-CONTAINING"/>
    <property type="match status" value="1"/>
</dbReference>
<name>A0A4C1ZGK4_EUMVA</name>
<dbReference type="PANTHER" id="PTHR11012">
    <property type="entry name" value="PROTEIN KINASE-LIKE DOMAIN-CONTAINING"/>
    <property type="match status" value="1"/>
</dbReference>
<dbReference type="Proteomes" id="UP000299102">
    <property type="component" value="Unassembled WGS sequence"/>
</dbReference>
<comment type="caution">
    <text evidence="1">The sequence shown here is derived from an EMBL/GenBank/DDBJ whole genome shotgun (WGS) entry which is preliminary data.</text>
</comment>
<dbReference type="EMBL" id="BGZK01001873">
    <property type="protein sequence ID" value="GBP87636.1"/>
    <property type="molecule type" value="Genomic_DNA"/>
</dbReference>
<reference evidence="1 2" key="1">
    <citation type="journal article" date="2019" name="Commun. Biol.">
        <title>The bagworm genome reveals a unique fibroin gene that provides high tensile strength.</title>
        <authorList>
            <person name="Kono N."/>
            <person name="Nakamura H."/>
            <person name="Ohtoshi R."/>
            <person name="Tomita M."/>
            <person name="Numata K."/>
            <person name="Arakawa K."/>
        </authorList>
    </citation>
    <scope>NUCLEOTIDE SEQUENCE [LARGE SCALE GENOMIC DNA]</scope>
</reference>
<dbReference type="InterPro" id="IPR011009">
    <property type="entry name" value="Kinase-like_dom_sf"/>
</dbReference>
<dbReference type="OrthoDB" id="7634340at2759"/>
<evidence type="ECO:0000313" key="1">
    <source>
        <dbReference type="EMBL" id="GBP87636.1"/>
    </source>
</evidence>
<gene>
    <name evidence="1" type="ORF">EVAR_62694_1</name>
</gene>
<dbReference type="STRING" id="151549.A0A4C1ZGK4"/>
<evidence type="ECO:0008006" key="3">
    <source>
        <dbReference type="Google" id="ProtNLM"/>
    </source>
</evidence>
<dbReference type="SUPFAM" id="SSF56112">
    <property type="entry name" value="Protein kinase-like (PK-like)"/>
    <property type="match status" value="1"/>
</dbReference>
<dbReference type="AlphaFoldDB" id="A0A4C1ZGK4"/>
<dbReference type="InterPro" id="IPR004119">
    <property type="entry name" value="EcKL"/>
</dbReference>
<evidence type="ECO:0000313" key="2">
    <source>
        <dbReference type="Proteomes" id="UP000299102"/>
    </source>
</evidence>
<keyword evidence="2" id="KW-1185">Reference proteome</keyword>
<accession>A0A4C1ZGK4</accession>
<sequence length="281" mass="32416">MKRIQAKICAALEEMKLPIKLLPAKDVGGSIGVVLSAEICNDKGEDEPVVIKTTPIDVDLRKNIPITPMVKKEMLFYGKVLPEYEKIQAELKRKCVIAKCYAINDKYDNEFLVFEDLRSKGFIKWVPDTPVDFDHAVIAMRALGRYHGCSLVVQLRNPETFEDLKKLITDKNDVFLDSSFDYNADGARHYGIEAFKKFLKCVDDDNKKDKIIKMSNGVDEYLHTLRSLWSRGEKCVIIHGDYWTDNLLFKYQVNDFTVNETKKTHDSKFFILQDRKGNARY</sequence>
<organism evidence="1 2">
    <name type="scientific">Eumeta variegata</name>
    <name type="common">Bagworm moth</name>
    <name type="synonym">Eumeta japonica</name>
    <dbReference type="NCBI Taxonomy" id="151549"/>
    <lineage>
        <taxon>Eukaryota</taxon>
        <taxon>Metazoa</taxon>
        <taxon>Ecdysozoa</taxon>
        <taxon>Arthropoda</taxon>
        <taxon>Hexapoda</taxon>
        <taxon>Insecta</taxon>
        <taxon>Pterygota</taxon>
        <taxon>Neoptera</taxon>
        <taxon>Endopterygota</taxon>
        <taxon>Lepidoptera</taxon>
        <taxon>Glossata</taxon>
        <taxon>Ditrysia</taxon>
        <taxon>Tineoidea</taxon>
        <taxon>Psychidae</taxon>
        <taxon>Oiketicinae</taxon>
        <taxon>Eumeta</taxon>
    </lineage>
</organism>